<protein>
    <submittedName>
        <fullName evidence="3">Phosphodiesterase/alkaline phosphatase D</fullName>
    </submittedName>
</protein>
<proteinExistence type="predicted"/>
<dbReference type="Pfam" id="PF09423">
    <property type="entry name" value="PhoD"/>
    <property type="match status" value="1"/>
</dbReference>
<sequence length="549" mass="61855">MTRLILGPMLRYVGETDATVWVETDGPCEVTVLSCSEPTFTVAGHHYALVHCHGLEPGTVTPYEVLLDGERVWPEADSPFPPSVIRTPERDGPVTLMFGSCRVAAPHEPPHSLRRDEHEDGRETDALRGLATRMRNTPPEEWPHALIMLGDQVYADEVSPGVEEALGERRDVTVPPYATVADFEEYTMLYREAWSDTYIRWLLSTVASAMIFDDHDVHDDWNTSRDWVQSMRAQGWWDERIVGGFASYWIYQHLGNLSPSDLEDTDLYCRIREPGCDATALLREFAFRADREVQGKRWSFCRDIGPARLIMVDSRAGRVLEPGSRSMVDPQEFAWIEEHVEGDYEHLLIGSSLPLMLAPGMHYLEAWNEAVCDGAWGKTASRVGEAIRQGLDLEHWAAFRDSFEAMVGLIRSVATGRKGRAPATVVALSGDVHHAYLAEIAFPRGTGVESHVWQAVCSPFRNPLDEREQRAIRFAASRAGTVVGRALARTAGVPDPPVRWRFVHDEPWFDNQVATLMLDGRSARMHLEKTQPEDNDGLRLERVFERALT</sequence>
<dbReference type="AlphaFoldDB" id="A0A6J4RPL6"/>
<reference evidence="3" key="1">
    <citation type="submission" date="2020-02" db="EMBL/GenBank/DDBJ databases">
        <authorList>
            <person name="Meier V. D."/>
        </authorList>
    </citation>
    <scope>NUCLEOTIDE SEQUENCE</scope>
    <source>
        <strain evidence="3">AVDCRST_MAG30</strain>
    </source>
</reference>
<feature type="domain" description="DUF7800" evidence="2">
    <location>
        <begin position="1"/>
        <end position="85"/>
    </location>
</feature>
<dbReference type="Pfam" id="PF25077">
    <property type="entry name" value="DUF7800"/>
    <property type="match status" value="1"/>
</dbReference>
<dbReference type="Gene3D" id="3.60.21.70">
    <property type="entry name" value="PhoD-like phosphatase"/>
    <property type="match status" value="1"/>
</dbReference>
<dbReference type="CDD" id="cd07389">
    <property type="entry name" value="MPP_PhoD"/>
    <property type="match status" value="1"/>
</dbReference>
<dbReference type="InterPro" id="IPR056702">
    <property type="entry name" value="DUF7800"/>
</dbReference>
<organism evidence="3">
    <name type="scientific">uncultured Solirubrobacteraceae bacterium</name>
    <dbReference type="NCBI Taxonomy" id="1162706"/>
    <lineage>
        <taxon>Bacteria</taxon>
        <taxon>Bacillati</taxon>
        <taxon>Actinomycetota</taxon>
        <taxon>Thermoleophilia</taxon>
        <taxon>Solirubrobacterales</taxon>
        <taxon>Solirubrobacteraceae</taxon>
        <taxon>environmental samples</taxon>
    </lineage>
</organism>
<evidence type="ECO:0000313" key="3">
    <source>
        <dbReference type="EMBL" id="CAA9474326.1"/>
    </source>
</evidence>
<evidence type="ECO:0000259" key="2">
    <source>
        <dbReference type="Pfam" id="PF25077"/>
    </source>
</evidence>
<dbReference type="InterPro" id="IPR029052">
    <property type="entry name" value="Metallo-depent_PP-like"/>
</dbReference>
<gene>
    <name evidence="3" type="ORF">AVDCRST_MAG30-345</name>
</gene>
<dbReference type="PANTHER" id="PTHR37031">
    <property type="entry name" value="METALLOPHOSPHATASE BINDING DOMAIN PROTEIN"/>
    <property type="match status" value="1"/>
</dbReference>
<name>A0A6J4RPL6_9ACTN</name>
<dbReference type="EMBL" id="CADCVS010000065">
    <property type="protein sequence ID" value="CAA9474326.1"/>
    <property type="molecule type" value="Genomic_DNA"/>
</dbReference>
<dbReference type="PANTHER" id="PTHR37031:SF2">
    <property type="entry name" value="PHOD-LIKE PHOSPHATASE METALLOPHOSPHATASE DOMAIN-CONTAINING PROTEIN"/>
    <property type="match status" value="1"/>
</dbReference>
<dbReference type="InterPro" id="IPR018946">
    <property type="entry name" value="PhoD-like_MPP"/>
</dbReference>
<accession>A0A6J4RPL6</accession>
<dbReference type="SUPFAM" id="SSF56300">
    <property type="entry name" value="Metallo-dependent phosphatases"/>
    <property type="match status" value="1"/>
</dbReference>
<dbReference type="InterPro" id="IPR038607">
    <property type="entry name" value="PhoD-like_sf"/>
</dbReference>
<evidence type="ECO:0000259" key="1">
    <source>
        <dbReference type="Pfam" id="PF09423"/>
    </source>
</evidence>
<feature type="domain" description="PhoD-like phosphatase metallophosphatase" evidence="1">
    <location>
        <begin position="142"/>
        <end position="470"/>
    </location>
</feature>